<comment type="caution">
    <text evidence="1">The sequence shown here is derived from an EMBL/GenBank/DDBJ whole genome shotgun (WGS) entry which is preliminary data.</text>
</comment>
<sequence length="133" mass="15208">MKAKLDLKDKIEHCDWFGLDYNIKDVVEGKAGSGCGGYTEKTNARELEYDESRFRSFISELMDKYDAYFEDRELVLNRIDYKRGLEERFSELSNQKHVIQQSSLIGQLVESGCLMLGTHMLSLVVAVLSLADT</sequence>
<accession>A0ACB5U6T8</accession>
<dbReference type="EMBL" id="BSXS01012566">
    <property type="protein sequence ID" value="GMF02608.1"/>
    <property type="molecule type" value="Genomic_DNA"/>
</dbReference>
<keyword evidence="2" id="KW-1185">Reference proteome</keyword>
<proteinExistence type="predicted"/>
<name>A0ACB5U6T8_AMBMO</name>
<evidence type="ECO:0000313" key="1">
    <source>
        <dbReference type="EMBL" id="GMF02608.1"/>
    </source>
</evidence>
<protein>
    <submittedName>
        <fullName evidence="1">Unnamed protein product</fullName>
    </submittedName>
</protein>
<organism evidence="1 2">
    <name type="scientific">Ambrosiozyma monospora</name>
    <name type="common">Yeast</name>
    <name type="synonym">Endomycopsis monosporus</name>
    <dbReference type="NCBI Taxonomy" id="43982"/>
    <lineage>
        <taxon>Eukaryota</taxon>
        <taxon>Fungi</taxon>
        <taxon>Dikarya</taxon>
        <taxon>Ascomycota</taxon>
        <taxon>Saccharomycotina</taxon>
        <taxon>Pichiomycetes</taxon>
        <taxon>Pichiales</taxon>
        <taxon>Pichiaceae</taxon>
        <taxon>Ambrosiozyma</taxon>
    </lineage>
</organism>
<dbReference type="Proteomes" id="UP001165064">
    <property type="component" value="Unassembled WGS sequence"/>
</dbReference>
<evidence type="ECO:0000313" key="2">
    <source>
        <dbReference type="Proteomes" id="UP001165064"/>
    </source>
</evidence>
<gene>
    <name evidence="1" type="ORF">Amon02_001151100</name>
</gene>
<reference evidence="1" key="1">
    <citation type="submission" date="2023-04" db="EMBL/GenBank/DDBJ databases">
        <title>Ambrosiozyma monospora NBRC 10751.</title>
        <authorList>
            <person name="Ichikawa N."/>
            <person name="Sato H."/>
            <person name="Tonouchi N."/>
        </authorList>
    </citation>
    <scope>NUCLEOTIDE SEQUENCE</scope>
    <source>
        <strain evidence="1">NBRC 10751</strain>
    </source>
</reference>